<keyword evidence="2" id="KW-1185">Reference proteome</keyword>
<dbReference type="EMBL" id="CP001275">
    <property type="protein sequence ID" value="ACM05976.1"/>
    <property type="molecule type" value="Genomic_DNA"/>
</dbReference>
<gene>
    <name evidence="1" type="ordered locus">trd_1357</name>
</gene>
<evidence type="ECO:0000313" key="1">
    <source>
        <dbReference type="EMBL" id="ACM05976.1"/>
    </source>
</evidence>
<sequence>MDYPLLGRAFVVRTSPQVDRASPVLSMSARINRSLDRAVACMPYAVLVQPYDALELGQQTAKIRNGFLLRLTRAGNENFAVVLALIRSRCWSNCER</sequence>
<protein>
    <submittedName>
        <fullName evidence="1">Uncharacterized protein</fullName>
    </submittedName>
</protein>
<dbReference type="AlphaFoldDB" id="B9L2F5"/>
<evidence type="ECO:0000313" key="2">
    <source>
        <dbReference type="Proteomes" id="UP000000447"/>
    </source>
</evidence>
<organism evidence="1 2">
    <name type="scientific">Thermomicrobium roseum (strain ATCC 27502 / DSM 5159 / P-2)</name>
    <dbReference type="NCBI Taxonomy" id="309801"/>
    <lineage>
        <taxon>Bacteria</taxon>
        <taxon>Pseudomonadati</taxon>
        <taxon>Thermomicrobiota</taxon>
        <taxon>Thermomicrobia</taxon>
        <taxon>Thermomicrobiales</taxon>
        <taxon>Thermomicrobiaceae</taxon>
        <taxon>Thermomicrobium</taxon>
    </lineage>
</organism>
<dbReference type="STRING" id="309801.trd_1357"/>
<dbReference type="Proteomes" id="UP000000447">
    <property type="component" value="Chromosome"/>
</dbReference>
<accession>B9L2F5</accession>
<reference evidence="1 2" key="1">
    <citation type="journal article" date="2009" name="PLoS ONE">
        <title>Complete genome sequence of the aerobic CO-oxidizing thermophile Thermomicrobium roseum.</title>
        <authorList>
            <person name="Wu D."/>
            <person name="Raymond J."/>
            <person name="Wu M."/>
            <person name="Chatterji S."/>
            <person name="Ren Q."/>
            <person name="Graham J.E."/>
            <person name="Bryant D.A."/>
            <person name="Robb F."/>
            <person name="Colman A."/>
            <person name="Tallon L.J."/>
            <person name="Badger J.H."/>
            <person name="Madupu R."/>
            <person name="Ward N.L."/>
            <person name="Eisen J.A."/>
        </authorList>
    </citation>
    <scope>NUCLEOTIDE SEQUENCE [LARGE SCALE GENOMIC DNA]</scope>
    <source>
        <strain evidence="2">ATCC 27502 / DSM 5159 / P-2</strain>
    </source>
</reference>
<proteinExistence type="predicted"/>
<dbReference type="KEGG" id="tro:trd_1357"/>
<dbReference type="HOGENOM" id="CLU_2358752_0_0_0"/>
<name>B9L2F5_THERP</name>